<comment type="caution">
    <text evidence="10">The sequence shown here is derived from an EMBL/GenBank/DDBJ whole genome shotgun (WGS) entry which is preliminary data.</text>
</comment>
<accession>A0ABQ3PIW0</accession>
<sequence>MTELTTPPRTRAATPEDPATAKPAAPRPGTPSRARRALAFWLGRPGLLLSAALLALVLLAALFPALLTSRDPLAGIPGERLLPPGADHPFGTDQLGRDLYARVVHGSALTLRATGLAVAVGLVAGSLVGLLAGYLGGRADDALMRLADVLLAVPGLLLSLALVTALGFGTVEVAVAVGVTSVAMFARIMRTEVQRVARTPYVEAARAAGVRWYTVLLRHVLPNAAAPVLVYAAVDFGAVVLQVSSLSFLGYGARPPQPEWGALVASGRDYLAPAWWLTTLPGLTIAATVLAANRIARALDGEARETP</sequence>
<evidence type="ECO:0000313" key="11">
    <source>
        <dbReference type="Proteomes" id="UP001052739"/>
    </source>
</evidence>
<name>A0ABQ3PIW0_9ACTN</name>
<dbReference type="InterPro" id="IPR050366">
    <property type="entry name" value="BP-dependent_transpt_permease"/>
</dbReference>
<feature type="transmembrane region" description="Helical" evidence="7">
    <location>
        <begin position="46"/>
        <end position="67"/>
    </location>
</feature>
<dbReference type="InterPro" id="IPR035906">
    <property type="entry name" value="MetI-like_sf"/>
</dbReference>
<feature type="transmembrane region" description="Helical" evidence="7">
    <location>
        <begin position="228"/>
        <end position="253"/>
    </location>
</feature>
<keyword evidence="3" id="KW-1003">Cell membrane</keyword>
<evidence type="ECO:0000256" key="6">
    <source>
        <dbReference type="ARBA" id="ARBA00023136"/>
    </source>
</evidence>
<keyword evidence="2 7" id="KW-0813">Transport</keyword>
<evidence type="ECO:0000259" key="9">
    <source>
        <dbReference type="PROSITE" id="PS50928"/>
    </source>
</evidence>
<evidence type="ECO:0000256" key="7">
    <source>
        <dbReference type="RuleBase" id="RU363032"/>
    </source>
</evidence>
<protein>
    <submittedName>
        <fullName evidence="10">ABC transporter permease</fullName>
    </submittedName>
</protein>
<reference evidence="10" key="1">
    <citation type="submission" date="2024-05" db="EMBL/GenBank/DDBJ databases">
        <title>Whole genome shotgun sequence of Streptomyces hydrogenans NBRC 13475.</title>
        <authorList>
            <person name="Komaki H."/>
            <person name="Tamura T."/>
        </authorList>
    </citation>
    <scope>NUCLEOTIDE SEQUENCE</scope>
    <source>
        <strain evidence="10">NBRC 13475</strain>
    </source>
</reference>
<evidence type="ECO:0000256" key="8">
    <source>
        <dbReference type="SAM" id="MobiDB-lite"/>
    </source>
</evidence>
<feature type="transmembrane region" description="Helical" evidence="7">
    <location>
        <begin position="173"/>
        <end position="189"/>
    </location>
</feature>
<keyword evidence="4 7" id="KW-0812">Transmembrane</keyword>
<evidence type="ECO:0000256" key="2">
    <source>
        <dbReference type="ARBA" id="ARBA00022448"/>
    </source>
</evidence>
<dbReference type="RefSeq" id="WP_190221250.1">
    <property type="nucleotide sequence ID" value="NZ_BNBS01000001.1"/>
</dbReference>
<feature type="transmembrane region" description="Helical" evidence="7">
    <location>
        <begin position="116"/>
        <end position="137"/>
    </location>
</feature>
<dbReference type="EMBL" id="BNDW01000068">
    <property type="protein sequence ID" value="GHI24928.1"/>
    <property type="molecule type" value="Genomic_DNA"/>
</dbReference>
<dbReference type="PANTHER" id="PTHR43386:SF1">
    <property type="entry name" value="D,D-DIPEPTIDE TRANSPORT SYSTEM PERMEASE PROTEIN DDPC-RELATED"/>
    <property type="match status" value="1"/>
</dbReference>
<evidence type="ECO:0000256" key="5">
    <source>
        <dbReference type="ARBA" id="ARBA00022989"/>
    </source>
</evidence>
<keyword evidence="6 7" id="KW-0472">Membrane</keyword>
<evidence type="ECO:0000256" key="3">
    <source>
        <dbReference type="ARBA" id="ARBA00022475"/>
    </source>
</evidence>
<dbReference type="PROSITE" id="PS50928">
    <property type="entry name" value="ABC_TM1"/>
    <property type="match status" value="1"/>
</dbReference>
<comment type="similarity">
    <text evidence="7">Belongs to the binding-protein-dependent transport system permease family.</text>
</comment>
<dbReference type="Pfam" id="PF00528">
    <property type="entry name" value="BPD_transp_1"/>
    <property type="match status" value="1"/>
</dbReference>
<dbReference type="CDD" id="cd06261">
    <property type="entry name" value="TM_PBP2"/>
    <property type="match status" value="1"/>
</dbReference>
<evidence type="ECO:0000256" key="4">
    <source>
        <dbReference type="ARBA" id="ARBA00022692"/>
    </source>
</evidence>
<feature type="transmembrane region" description="Helical" evidence="7">
    <location>
        <begin position="273"/>
        <end position="292"/>
    </location>
</feature>
<feature type="region of interest" description="Disordered" evidence="8">
    <location>
        <begin position="1"/>
        <end position="31"/>
    </location>
</feature>
<keyword evidence="11" id="KW-1185">Reference proteome</keyword>
<keyword evidence="5 7" id="KW-1133">Transmembrane helix</keyword>
<gene>
    <name evidence="10" type="ORF">Shyd_62990</name>
</gene>
<evidence type="ECO:0000256" key="1">
    <source>
        <dbReference type="ARBA" id="ARBA00004651"/>
    </source>
</evidence>
<dbReference type="Proteomes" id="UP001052739">
    <property type="component" value="Unassembled WGS sequence"/>
</dbReference>
<proteinExistence type="inferred from homology"/>
<dbReference type="Gene3D" id="1.10.3720.10">
    <property type="entry name" value="MetI-like"/>
    <property type="match status" value="1"/>
</dbReference>
<feature type="compositionally biased region" description="Low complexity" evidence="8">
    <location>
        <begin position="1"/>
        <end position="21"/>
    </location>
</feature>
<evidence type="ECO:0000313" key="10">
    <source>
        <dbReference type="EMBL" id="GHI24928.1"/>
    </source>
</evidence>
<feature type="transmembrane region" description="Helical" evidence="7">
    <location>
        <begin position="149"/>
        <end position="167"/>
    </location>
</feature>
<dbReference type="InterPro" id="IPR000515">
    <property type="entry name" value="MetI-like"/>
</dbReference>
<feature type="domain" description="ABC transmembrane type-1" evidence="9">
    <location>
        <begin position="107"/>
        <end position="296"/>
    </location>
</feature>
<organism evidence="10 11">
    <name type="scientific">Streptomyces hydrogenans</name>
    <dbReference type="NCBI Taxonomy" id="1873719"/>
    <lineage>
        <taxon>Bacteria</taxon>
        <taxon>Bacillati</taxon>
        <taxon>Actinomycetota</taxon>
        <taxon>Actinomycetes</taxon>
        <taxon>Kitasatosporales</taxon>
        <taxon>Streptomycetaceae</taxon>
        <taxon>Streptomyces</taxon>
    </lineage>
</organism>
<dbReference type="SUPFAM" id="SSF161098">
    <property type="entry name" value="MetI-like"/>
    <property type="match status" value="1"/>
</dbReference>
<comment type="subcellular location">
    <subcellularLocation>
        <location evidence="1 7">Cell membrane</location>
        <topology evidence="1 7">Multi-pass membrane protein</topology>
    </subcellularLocation>
</comment>
<dbReference type="PANTHER" id="PTHR43386">
    <property type="entry name" value="OLIGOPEPTIDE TRANSPORT SYSTEM PERMEASE PROTEIN APPC"/>
    <property type="match status" value="1"/>
</dbReference>